<keyword evidence="3" id="KW-0732">Signal</keyword>
<dbReference type="CDD" id="cd01100">
    <property type="entry name" value="APPLE_Factor_XI_like"/>
    <property type="match status" value="2"/>
</dbReference>
<dbReference type="Pfam" id="PF14295">
    <property type="entry name" value="PAN_4"/>
    <property type="match status" value="2"/>
</dbReference>
<evidence type="ECO:0000313" key="6">
    <source>
        <dbReference type="Proteomes" id="UP000794436"/>
    </source>
</evidence>
<accession>A0A8K1CP33</accession>
<reference evidence="5" key="1">
    <citation type="submission" date="2019-03" db="EMBL/GenBank/DDBJ databases">
        <title>Long read genome sequence of the mycoparasitic Pythium oligandrum ATCC 38472 isolated from sugarbeet rhizosphere.</title>
        <authorList>
            <person name="Gaulin E."/>
        </authorList>
    </citation>
    <scope>NUCLEOTIDE SEQUENCE</scope>
    <source>
        <strain evidence="5">ATCC 38472_TT</strain>
    </source>
</reference>
<proteinExistence type="predicted"/>
<dbReference type="PANTHER" id="PTHR33946:SF4">
    <property type="entry name" value="COAGULATION FACTOR XI"/>
    <property type="match status" value="1"/>
</dbReference>
<dbReference type="OrthoDB" id="568194at2759"/>
<dbReference type="Proteomes" id="UP000794436">
    <property type="component" value="Unassembled WGS sequence"/>
</dbReference>
<dbReference type="PROSITE" id="PS50948">
    <property type="entry name" value="PAN"/>
    <property type="match status" value="1"/>
</dbReference>
<evidence type="ECO:0000313" key="5">
    <source>
        <dbReference type="EMBL" id="TMW67206.1"/>
    </source>
</evidence>
<keyword evidence="6" id="KW-1185">Reference proteome</keyword>
<evidence type="ECO:0000256" key="1">
    <source>
        <dbReference type="ARBA" id="ARBA00022737"/>
    </source>
</evidence>
<comment type="caution">
    <text evidence="5">The sequence shown here is derived from an EMBL/GenBank/DDBJ whole genome shotgun (WGS) entry which is preliminary data.</text>
</comment>
<dbReference type="GO" id="GO:0006508">
    <property type="term" value="P:proteolysis"/>
    <property type="evidence" value="ECO:0007669"/>
    <property type="project" value="InterPro"/>
</dbReference>
<dbReference type="EMBL" id="SPLM01000005">
    <property type="protein sequence ID" value="TMW67206.1"/>
    <property type="molecule type" value="Genomic_DNA"/>
</dbReference>
<keyword evidence="2" id="KW-1015">Disulfide bond</keyword>
<dbReference type="PANTHER" id="PTHR33946">
    <property type="match status" value="1"/>
</dbReference>
<sequence>MVQIISVLLLVGLAGLVDAGNYTCSLAFPGVDFAGNDIGNVKASSAKECCSKCTEFKGCRAFSWNNYEGGTCWLKSSDNFATVTQGVQSGTVTQQTDDGLCTMEADLDYTGNDLANAPSPNAGDCCSKCEARDGCSAYTWTPWNGGMCWMKTFGNYMGMKEYKGAISDATRGRNDHLQLSSRTKGAATRRSSTPQGICKRRILRLLVHDASVHTLVLLQVREHAFTPETASATAPWSKVYGVRLASVPLNHEFRV</sequence>
<feature type="chain" id="PRO_5035462173" description="Apple domain-containing protein" evidence="3">
    <location>
        <begin position="20"/>
        <end position="255"/>
    </location>
</feature>
<dbReference type="InterPro" id="IPR003609">
    <property type="entry name" value="Pan_app"/>
</dbReference>
<dbReference type="Gene3D" id="3.50.4.10">
    <property type="entry name" value="Hepatocyte Growth Factor"/>
    <property type="match status" value="2"/>
</dbReference>
<dbReference type="SMART" id="SM00223">
    <property type="entry name" value="APPLE"/>
    <property type="match status" value="2"/>
</dbReference>
<dbReference type="InterPro" id="IPR000177">
    <property type="entry name" value="Apple"/>
</dbReference>
<evidence type="ECO:0000259" key="4">
    <source>
        <dbReference type="PROSITE" id="PS50948"/>
    </source>
</evidence>
<evidence type="ECO:0000256" key="2">
    <source>
        <dbReference type="ARBA" id="ARBA00023157"/>
    </source>
</evidence>
<feature type="domain" description="Apple" evidence="4">
    <location>
        <begin position="24"/>
        <end position="101"/>
    </location>
</feature>
<feature type="signal peptide" evidence="3">
    <location>
        <begin position="1"/>
        <end position="19"/>
    </location>
</feature>
<dbReference type="GO" id="GO:0005576">
    <property type="term" value="C:extracellular region"/>
    <property type="evidence" value="ECO:0007669"/>
    <property type="project" value="InterPro"/>
</dbReference>
<name>A0A8K1CP33_PYTOL</name>
<gene>
    <name evidence="5" type="ORF">Poli38472_012322</name>
</gene>
<dbReference type="AlphaFoldDB" id="A0A8K1CP33"/>
<protein>
    <recommendedName>
        <fullName evidence="4">Apple domain-containing protein</fullName>
    </recommendedName>
</protein>
<organism evidence="5 6">
    <name type="scientific">Pythium oligandrum</name>
    <name type="common">Mycoparasitic fungus</name>
    <dbReference type="NCBI Taxonomy" id="41045"/>
    <lineage>
        <taxon>Eukaryota</taxon>
        <taxon>Sar</taxon>
        <taxon>Stramenopiles</taxon>
        <taxon>Oomycota</taxon>
        <taxon>Peronosporomycetes</taxon>
        <taxon>Pythiales</taxon>
        <taxon>Pythiaceae</taxon>
        <taxon>Pythium</taxon>
    </lineage>
</organism>
<evidence type="ECO:0000256" key="3">
    <source>
        <dbReference type="SAM" id="SignalP"/>
    </source>
</evidence>
<keyword evidence="1" id="KW-0677">Repeat</keyword>